<feature type="region of interest" description="Disordered" evidence="1">
    <location>
        <begin position="18"/>
        <end position="46"/>
    </location>
</feature>
<organism evidence="2 3">
    <name type="scientific">Aegilops tauschii subsp. strangulata</name>
    <name type="common">Goatgrass</name>
    <dbReference type="NCBI Taxonomy" id="200361"/>
    <lineage>
        <taxon>Eukaryota</taxon>
        <taxon>Viridiplantae</taxon>
        <taxon>Streptophyta</taxon>
        <taxon>Embryophyta</taxon>
        <taxon>Tracheophyta</taxon>
        <taxon>Spermatophyta</taxon>
        <taxon>Magnoliopsida</taxon>
        <taxon>Liliopsida</taxon>
        <taxon>Poales</taxon>
        <taxon>Poaceae</taxon>
        <taxon>BOP clade</taxon>
        <taxon>Pooideae</taxon>
        <taxon>Triticodae</taxon>
        <taxon>Triticeae</taxon>
        <taxon>Triticinae</taxon>
        <taxon>Aegilops</taxon>
    </lineage>
</organism>
<keyword evidence="3" id="KW-1185">Reference proteome</keyword>
<dbReference type="AlphaFoldDB" id="A0A453AFT0"/>
<feature type="compositionally biased region" description="Pro residues" evidence="1">
    <location>
        <begin position="37"/>
        <end position="46"/>
    </location>
</feature>
<sequence>IGHFPPFRSARAFPRPHLLLPLPPKRAEKIRRIEPRVSPPSPPMKG</sequence>
<reference evidence="3" key="1">
    <citation type="journal article" date="2014" name="Science">
        <title>Ancient hybridizations among the ancestral genomes of bread wheat.</title>
        <authorList>
            <consortium name="International Wheat Genome Sequencing Consortium,"/>
            <person name="Marcussen T."/>
            <person name="Sandve S.R."/>
            <person name="Heier L."/>
            <person name="Spannagl M."/>
            <person name="Pfeifer M."/>
            <person name="Jakobsen K.S."/>
            <person name="Wulff B.B."/>
            <person name="Steuernagel B."/>
            <person name="Mayer K.F."/>
            <person name="Olsen O.A."/>
        </authorList>
    </citation>
    <scope>NUCLEOTIDE SEQUENCE [LARGE SCALE GENOMIC DNA]</scope>
    <source>
        <strain evidence="3">cv. AL8/78</strain>
    </source>
</reference>
<reference evidence="3" key="2">
    <citation type="journal article" date="2017" name="Nat. Plants">
        <title>The Aegilops tauschii genome reveals multiple impacts of transposons.</title>
        <authorList>
            <person name="Zhao G."/>
            <person name="Zou C."/>
            <person name="Li K."/>
            <person name="Wang K."/>
            <person name="Li T."/>
            <person name="Gao L."/>
            <person name="Zhang X."/>
            <person name="Wang H."/>
            <person name="Yang Z."/>
            <person name="Liu X."/>
            <person name="Jiang W."/>
            <person name="Mao L."/>
            <person name="Kong X."/>
            <person name="Jiao Y."/>
            <person name="Jia J."/>
        </authorList>
    </citation>
    <scope>NUCLEOTIDE SEQUENCE [LARGE SCALE GENOMIC DNA]</scope>
    <source>
        <strain evidence="3">cv. AL8/78</strain>
    </source>
</reference>
<reference evidence="2" key="3">
    <citation type="journal article" date="2017" name="Nature">
        <title>Genome sequence of the progenitor of the wheat D genome Aegilops tauschii.</title>
        <authorList>
            <person name="Luo M.C."/>
            <person name="Gu Y.Q."/>
            <person name="Puiu D."/>
            <person name="Wang H."/>
            <person name="Twardziok S.O."/>
            <person name="Deal K.R."/>
            <person name="Huo N."/>
            <person name="Zhu T."/>
            <person name="Wang L."/>
            <person name="Wang Y."/>
            <person name="McGuire P.E."/>
            <person name="Liu S."/>
            <person name="Long H."/>
            <person name="Ramasamy R.K."/>
            <person name="Rodriguez J.C."/>
            <person name="Van S.L."/>
            <person name="Yuan L."/>
            <person name="Wang Z."/>
            <person name="Xia Z."/>
            <person name="Xiao L."/>
            <person name="Anderson O.D."/>
            <person name="Ouyang S."/>
            <person name="Liang Y."/>
            <person name="Zimin A.V."/>
            <person name="Pertea G."/>
            <person name="Qi P."/>
            <person name="Bennetzen J.L."/>
            <person name="Dai X."/>
            <person name="Dawson M.W."/>
            <person name="Muller H.G."/>
            <person name="Kugler K."/>
            <person name="Rivarola-Duarte L."/>
            <person name="Spannagl M."/>
            <person name="Mayer K.F.X."/>
            <person name="Lu F.H."/>
            <person name="Bevan M.W."/>
            <person name="Leroy P."/>
            <person name="Li P."/>
            <person name="You F.M."/>
            <person name="Sun Q."/>
            <person name="Liu Z."/>
            <person name="Lyons E."/>
            <person name="Wicker T."/>
            <person name="Salzberg S.L."/>
            <person name="Devos K.M."/>
            <person name="Dvorak J."/>
        </authorList>
    </citation>
    <scope>NUCLEOTIDE SEQUENCE [LARGE SCALE GENOMIC DNA]</scope>
    <source>
        <strain evidence="2">cv. AL8/78</strain>
    </source>
</reference>
<evidence type="ECO:0000256" key="1">
    <source>
        <dbReference type="SAM" id="MobiDB-lite"/>
    </source>
</evidence>
<protein>
    <submittedName>
        <fullName evidence="2">Uncharacterized protein</fullName>
    </submittedName>
</protein>
<name>A0A453AFT0_AEGTS</name>
<accession>A0A453AFT0</accession>
<evidence type="ECO:0000313" key="2">
    <source>
        <dbReference type="EnsemblPlants" id="AET2Gv20120600.22"/>
    </source>
</evidence>
<proteinExistence type="predicted"/>
<dbReference type="Proteomes" id="UP000015105">
    <property type="component" value="Chromosome 2D"/>
</dbReference>
<reference evidence="2" key="4">
    <citation type="submission" date="2019-03" db="UniProtKB">
        <authorList>
            <consortium name="EnsemblPlants"/>
        </authorList>
    </citation>
    <scope>IDENTIFICATION</scope>
</reference>
<reference evidence="2" key="5">
    <citation type="journal article" date="2021" name="G3 (Bethesda)">
        <title>Aegilops tauschii genome assembly Aet v5.0 features greater sequence contiguity and improved annotation.</title>
        <authorList>
            <person name="Wang L."/>
            <person name="Zhu T."/>
            <person name="Rodriguez J.C."/>
            <person name="Deal K.R."/>
            <person name="Dubcovsky J."/>
            <person name="McGuire P.E."/>
            <person name="Lux T."/>
            <person name="Spannagl M."/>
            <person name="Mayer K.F.X."/>
            <person name="Baldrich P."/>
            <person name="Meyers B.C."/>
            <person name="Huo N."/>
            <person name="Gu Y.Q."/>
            <person name="Zhou H."/>
            <person name="Devos K.M."/>
            <person name="Bennetzen J.L."/>
            <person name="Unver T."/>
            <person name="Budak H."/>
            <person name="Gulick P.J."/>
            <person name="Galiba G."/>
            <person name="Kalapos B."/>
            <person name="Nelson D.R."/>
            <person name="Li P."/>
            <person name="You F.M."/>
            <person name="Luo M.C."/>
            <person name="Dvorak J."/>
        </authorList>
    </citation>
    <scope>NUCLEOTIDE SEQUENCE [LARGE SCALE GENOMIC DNA]</scope>
    <source>
        <strain evidence="2">cv. AL8/78</strain>
    </source>
</reference>
<dbReference type="Gramene" id="AET2Gv20120600.22">
    <property type="protein sequence ID" value="AET2Gv20120600.22"/>
    <property type="gene ID" value="AET2Gv20120600"/>
</dbReference>
<feature type="compositionally biased region" description="Basic and acidic residues" evidence="1">
    <location>
        <begin position="25"/>
        <end position="35"/>
    </location>
</feature>
<evidence type="ECO:0000313" key="3">
    <source>
        <dbReference type="Proteomes" id="UP000015105"/>
    </source>
</evidence>
<dbReference type="EnsemblPlants" id="AET2Gv20120600.22">
    <property type="protein sequence ID" value="AET2Gv20120600.22"/>
    <property type="gene ID" value="AET2Gv20120600"/>
</dbReference>